<reference evidence="2" key="1">
    <citation type="journal article" date="2021" name="PeerJ">
        <title>Extensive microbial diversity within the chicken gut microbiome revealed by metagenomics and culture.</title>
        <authorList>
            <person name="Gilroy R."/>
            <person name="Ravi A."/>
            <person name="Getino M."/>
            <person name="Pursley I."/>
            <person name="Horton D.L."/>
            <person name="Alikhan N.F."/>
            <person name="Baker D."/>
            <person name="Gharbi K."/>
            <person name="Hall N."/>
            <person name="Watson M."/>
            <person name="Adriaenssens E.M."/>
            <person name="Foster-Nyarko E."/>
            <person name="Jarju S."/>
            <person name="Secka A."/>
            <person name="Antonio M."/>
            <person name="Oren A."/>
            <person name="Chaudhuri R.R."/>
            <person name="La Ragione R."/>
            <person name="Hildebrand F."/>
            <person name="Pallen M.J."/>
        </authorList>
    </citation>
    <scope>NUCLEOTIDE SEQUENCE</scope>
    <source>
        <strain evidence="2">ChiGjej1B1-98</strain>
    </source>
</reference>
<evidence type="ECO:0000313" key="2">
    <source>
        <dbReference type="EMBL" id="HIY67399.1"/>
    </source>
</evidence>
<proteinExistence type="predicted"/>
<organism evidence="2 3">
    <name type="scientific">Candidatus Agrococcus pullicola</name>
    <dbReference type="NCBI Taxonomy" id="2838429"/>
    <lineage>
        <taxon>Bacteria</taxon>
        <taxon>Bacillati</taxon>
        <taxon>Actinomycetota</taxon>
        <taxon>Actinomycetes</taxon>
        <taxon>Micrococcales</taxon>
        <taxon>Microbacteriaceae</taxon>
        <taxon>Agrococcus</taxon>
    </lineage>
</organism>
<sequence>MITTTRAALSALHKGAYPTKVARPAGDRAHAIIKGIERMQLTSPAIKKSTSTKGKKAKRKKLKGGVTMSGASLRPEIRAQLERSQRDAAATARSRDIDAATQLPLSPRSPIYRGYGIPVSGGLPSLGRRG</sequence>
<reference evidence="2" key="2">
    <citation type="submission" date="2021-04" db="EMBL/GenBank/DDBJ databases">
        <authorList>
            <person name="Gilroy R."/>
        </authorList>
    </citation>
    <scope>NUCLEOTIDE SEQUENCE</scope>
    <source>
        <strain evidence="2">ChiGjej1B1-98</strain>
    </source>
</reference>
<evidence type="ECO:0000256" key="1">
    <source>
        <dbReference type="SAM" id="MobiDB-lite"/>
    </source>
</evidence>
<gene>
    <name evidence="2" type="ORF">H9830_14120</name>
</gene>
<feature type="region of interest" description="Disordered" evidence="1">
    <location>
        <begin position="43"/>
        <end position="105"/>
    </location>
</feature>
<name>A0A9D2CAY8_9MICO</name>
<dbReference type="EMBL" id="DXDC01000429">
    <property type="protein sequence ID" value="HIY67399.1"/>
    <property type="molecule type" value="Genomic_DNA"/>
</dbReference>
<protein>
    <submittedName>
        <fullName evidence="2">Uncharacterized protein</fullName>
    </submittedName>
</protein>
<feature type="compositionally biased region" description="Basic residues" evidence="1">
    <location>
        <begin position="53"/>
        <end position="63"/>
    </location>
</feature>
<comment type="caution">
    <text evidence="2">The sequence shown here is derived from an EMBL/GenBank/DDBJ whole genome shotgun (WGS) entry which is preliminary data.</text>
</comment>
<dbReference type="AlphaFoldDB" id="A0A9D2CAY8"/>
<accession>A0A9D2CAY8</accession>
<evidence type="ECO:0000313" key="3">
    <source>
        <dbReference type="Proteomes" id="UP000824005"/>
    </source>
</evidence>
<feature type="compositionally biased region" description="Basic and acidic residues" evidence="1">
    <location>
        <begin position="75"/>
        <end position="86"/>
    </location>
</feature>
<dbReference type="Proteomes" id="UP000824005">
    <property type="component" value="Unassembled WGS sequence"/>
</dbReference>